<dbReference type="GO" id="GO:0016491">
    <property type="term" value="F:oxidoreductase activity"/>
    <property type="evidence" value="ECO:0007669"/>
    <property type="project" value="InterPro"/>
</dbReference>
<keyword evidence="1" id="KW-0500">Molybdenum</keyword>
<dbReference type="EMBL" id="JACDQQ010001501">
    <property type="protein sequence ID" value="MBA0086411.1"/>
    <property type="molecule type" value="Genomic_DNA"/>
</dbReference>
<feature type="domain" description="Aldehyde oxidase/xanthine dehydrogenase second molybdopterin binding" evidence="2">
    <location>
        <begin position="37"/>
        <end position="180"/>
    </location>
</feature>
<dbReference type="InterPro" id="IPR037165">
    <property type="entry name" value="AldOxase/xan_DH_Mopterin-bd_sf"/>
</dbReference>
<protein>
    <submittedName>
        <fullName evidence="3">Molybdopterin-dependent oxidoreductase</fullName>
    </submittedName>
</protein>
<proteinExistence type="predicted"/>
<keyword evidence="4" id="KW-1185">Reference proteome</keyword>
<dbReference type="Pfam" id="PF20256">
    <property type="entry name" value="MoCoBD_2"/>
    <property type="match status" value="1"/>
</dbReference>
<comment type="caution">
    <text evidence="3">The sequence shown here is derived from an EMBL/GenBank/DDBJ whole genome shotgun (WGS) entry which is preliminary data.</text>
</comment>
<dbReference type="InterPro" id="IPR046867">
    <property type="entry name" value="AldOxase/xan_DH_MoCoBD2"/>
</dbReference>
<evidence type="ECO:0000313" key="3">
    <source>
        <dbReference type="EMBL" id="MBA0086411.1"/>
    </source>
</evidence>
<organism evidence="3 4">
    <name type="scientific">Candidatus Acidiferrum panamense</name>
    <dbReference type="NCBI Taxonomy" id="2741543"/>
    <lineage>
        <taxon>Bacteria</taxon>
        <taxon>Pseudomonadati</taxon>
        <taxon>Acidobacteriota</taxon>
        <taxon>Terriglobia</taxon>
        <taxon>Candidatus Acidiferrales</taxon>
        <taxon>Candidatus Acidiferrum</taxon>
    </lineage>
</organism>
<dbReference type="PANTHER" id="PTHR11908:SF132">
    <property type="entry name" value="ALDEHYDE OXIDASE 1-RELATED"/>
    <property type="match status" value="1"/>
</dbReference>
<dbReference type="Gene3D" id="3.30.365.10">
    <property type="entry name" value="Aldehyde oxidase/xanthine dehydrogenase, molybdopterin binding domain"/>
    <property type="match status" value="2"/>
</dbReference>
<dbReference type="Proteomes" id="UP000567293">
    <property type="component" value="Unassembled WGS sequence"/>
</dbReference>
<name>A0A7V8NS15_9BACT</name>
<gene>
    <name evidence="3" type="ORF">HRJ53_15635</name>
</gene>
<feature type="non-terminal residue" evidence="3">
    <location>
        <position position="1"/>
    </location>
</feature>
<dbReference type="SUPFAM" id="SSF56003">
    <property type="entry name" value="Molybdenum cofactor-binding domain"/>
    <property type="match status" value="1"/>
</dbReference>
<dbReference type="GO" id="GO:0005506">
    <property type="term" value="F:iron ion binding"/>
    <property type="evidence" value="ECO:0007669"/>
    <property type="project" value="InterPro"/>
</dbReference>
<reference evidence="3" key="1">
    <citation type="submission" date="2020-06" db="EMBL/GenBank/DDBJ databases">
        <title>Legume-microbial interactions unlock mineral nutrients during tropical forest succession.</title>
        <authorList>
            <person name="Epihov D.Z."/>
        </authorList>
    </citation>
    <scope>NUCLEOTIDE SEQUENCE [LARGE SCALE GENOMIC DNA]</scope>
    <source>
        <strain evidence="3">Pan2503</strain>
    </source>
</reference>
<accession>A0A7V8NS15</accession>
<dbReference type="AlphaFoldDB" id="A0A7V8NS15"/>
<evidence type="ECO:0000313" key="4">
    <source>
        <dbReference type="Proteomes" id="UP000567293"/>
    </source>
</evidence>
<dbReference type="PANTHER" id="PTHR11908">
    <property type="entry name" value="XANTHINE DEHYDROGENASE"/>
    <property type="match status" value="1"/>
</dbReference>
<dbReference type="InterPro" id="IPR016208">
    <property type="entry name" value="Ald_Oxase/xanthine_DH-like"/>
</dbReference>
<sequence length="253" mass="26724">SFAATPDPRLRELLTSGRMQTRVAELFTLYESPTLTVQADVADVRIEAGAVHGPSAKISVAEIAFAANARPDHLPAGMDPLLETVATYEPTDSGGVFAYGTHAVVVAVDPDNGVTEILDYVVSEDCGTMINPMIVDGQVQGGIAQGIGTALYEEIPYDEQGQPLATTFADYMVPCAPEIPPIRIVHLVTPALTTEYGVKGLGEGGAIAPPAAIANAVADAFRDIGATFNETPLTPRRVSEAIERARRAKESHR</sequence>
<evidence type="ECO:0000259" key="2">
    <source>
        <dbReference type="Pfam" id="PF20256"/>
    </source>
</evidence>
<evidence type="ECO:0000256" key="1">
    <source>
        <dbReference type="ARBA" id="ARBA00022505"/>
    </source>
</evidence>